<comment type="caution">
    <text evidence="2">The sequence shown here is derived from an EMBL/GenBank/DDBJ whole genome shotgun (WGS) entry which is preliminary data.</text>
</comment>
<feature type="domain" description="4Fe-4S ferredoxin-type" evidence="1">
    <location>
        <begin position="762"/>
        <end position="792"/>
    </location>
</feature>
<dbReference type="EMBL" id="JADKIO010000012">
    <property type="protein sequence ID" value="MBK9797910.1"/>
    <property type="molecule type" value="Genomic_DNA"/>
</dbReference>
<feature type="domain" description="4Fe-4S ferredoxin-type" evidence="1">
    <location>
        <begin position="817"/>
        <end position="848"/>
    </location>
</feature>
<dbReference type="Gene3D" id="3.40.50.740">
    <property type="match status" value="1"/>
</dbReference>
<dbReference type="Pfam" id="PF12838">
    <property type="entry name" value="Fer4_7"/>
    <property type="match status" value="1"/>
</dbReference>
<dbReference type="Pfam" id="PF01568">
    <property type="entry name" value="Molydop_binding"/>
    <property type="match status" value="1"/>
</dbReference>
<gene>
    <name evidence="2" type="ORF">IPP58_15790</name>
</gene>
<dbReference type="Gene3D" id="3.30.70.20">
    <property type="match status" value="2"/>
</dbReference>
<name>A0A9D7SJM9_9BACT</name>
<dbReference type="GO" id="GO:0016491">
    <property type="term" value="F:oxidoreductase activity"/>
    <property type="evidence" value="ECO:0007669"/>
    <property type="project" value="InterPro"/>
</dbReference>
<dbReference type="PROSITE" id="PS51379">
    <property type="entry name" value="4FE4S_FER_2"/>
    <property type="match status" value="2"/>
</dbReference>
<dbReference type="PANTHER" id="PTHR42783">
    <property type="entry name" value="GLUTAMATE SYNTHASE [NADPH] SMALL CHAIN"/>
    <property type="match status" value="1"/>
</dbReference>
<dbReference type="GO" id="GO:0043546">
    <property type="term" value="F:molybdopterin cofactor binding"/>
    <property type="evidence" value="ECO:0007669"/>
    <property type="project" value="InterPro"/>
</dbReference>
<accession>A0A9D7SJM9</accession>
<dbReference type="CDD" id="cd02784">
    <property type="entry name" value="MopB_CT_PHLH"/>
    <property type="match status" value="1"/>
</dbReference>
<dbReference type="Gene3D" id="2.20.25.90">
    <property type="entry name" value="ADC-like domains"/>
    <property type="match status" value="1"/>
</dbReference>
<dbReference type="AlphaFoldDB" id="A0A9D7SJM9"/>
<dbReference type="InterPro" id="IPR030948">
    <property type="entry name" value="TAT_var_transloc_signal_dom"/>
</dbReference>
<proteinExistence type="predicted"/>
<dbReference type="PANTHER" id="PTHR42783:SF3">
    <property type="entry name" value="GLUTAMATE SYNTHASE [NADPH] SMALL CHAIN-RELATED"/>
    <property type="match status" value="1"/>
</dbReference>
<dbReference type="Gene3D" id="2.40.40.20">
    <property type="match status" value="1"/>
</dbReference>
<dbReference type="Gene3D" id="3.30.2070.10">
    <property type="entry name" value="Formate dehydrogenase/DMSO reductase"/>
    <property type="match status" value="1"/>
</dbReference>
<dbReference type="InterPro" id="IPR009010">
    <property type="entry name" value="Asp_de-COase-like_dom_sf"/>
</dbReference>
<sequence>MKTRLPEHGPLETPRFWRTLEERIESPEAQSAAQDEFLPGAVPSFDDVHGLPVQQGFSRRDFLGLVSATAALAATVGCDRKGQGTVVPYTKRPVEVVPGVANFYASAWQEGRRVYPVLVKTREGRPIHITGNDEHPGTKGKTSPRTMADVLRLYDPDRLRAPKLDGRIQNWAEVESRLHAALVAAKGAGQSVLLVTGAVTSPSRKALLADLKAALPTLEHLALEPAAGDAAEEASRACFGQAVQIQPRLDRAEVILSLGADFLNGDDPEALGAWGAKRRLKHAKDVINRLWVLEGPMTLTGTNADVRIPVAPSRLGALAFTLAKELAAKGVPLPAGTDLSSISAGVPAELREASKLWADLLQDLHHAGRKAVVLCGAQMPAEAHQAAHLLNAMLGSEALTVRPAEPLATVKDLEAAAKGMAGGRYGTVVFWDVNPAFTFPGTTTWKDAVAKVPFRAWIGQVEDETAAQCQALLPENHWLESWGDFWTEGADVLQQPTVGTLYDTRQGEDILLGAIKALSGHGLGNYHAFLLDRWQRSLPAGTAFEQALHDGLVKVAAKATPPPFKGASVAPAARKAAASRADGLELVLFPGFATFDGRHGNNSWLQETPDPITKMTWDNPLSLSVQDAKALGIQEGDFVSLSLDGTTLKLPAVIQPGQAKGVLSLALGYGRGTGGVAKGVGLNAYPLMGLDPASANVRQGVRLAKAGGRKELSRTQSHHRMEGRDLVRSLTMDEFEHNPKGHRHMPELVSLYEEQKFPDHKWGMVIDLAACTGCSACVVACQSENNVPVVGPEQVAKGREMHWIRIDRYYEGELENPKVVHQPMLCQHCDSAPCENVCPVNATNHSPDGLNQMAYNRCVGTRYCANNCPYKVRRFNFLEYTAYKTEPETLVNNPEVTVRPRGVMEKCSFCVQRIQDVKIRAKGEGRSILDGEVTTACMAGCPADAIVFGDLKDPKSKVAQLVAASRAYRVLEEVGAKPAITYLADLKNPPLNAASNRGGHHAH</sequence>
<dbReference type="Proteomes" id="UP000886657">
    <property type="component" value="Unassembled WGS sequence"/>
</dbReference>
<dbReference type="SUPFAM" id="SSF53706">
    <property type="entry name" value="Formate dehydrogenase/DMSO reductase, domains 1-3"/>
    <property type="match status" value="1"/>
</dbReference>
<protein>
    <submittedName>
        <fullName evidence="2">TAT-variant-translocated molybdopterin oxidoreductase</fullName>
    </submittedName>
</protein>
<reference evidence="2" key="1">
    <citation type="submission" date="2020-10" db="EMBL/GenBank/DDBJ databases">
        <title>Connecting structure to function with the recovery of over 1000 high-quality activated sludge metagenome-assembled genomes encoding full-length rRNA genes using long-read sequencing.</title>
        <authorList>
            <person name="Singleton C.M."/>
            <person name="Petriglieri F."/>
            <person name="Kristensen J.M."/>
            <person name="Kirkegaard R.H."/>
            <person name="Michaelsen T.Y."/>
            <person name="Andersen M.H."/>
            <person name="Karst S.M."/>
            <person name="Dueholm M.S."/>
            <person name="Nielsen P.H."/>
            <person name="Albertsen M."/>
        </authorList>
    </citation>
    <scope>NUCLEOTIDE SEQUENCE</scope>
    <source>
        <strain evidence="2">Skiv_18-Q3-R9-52_MAXAC.067</strain>
    </source>
</reference>
<dbReference type="SUPFAM" id="SSF50692">
    <property type="entry name" value="ADC-like"/>
    <property type="match status" value="1"/>
</dbReference>
<dbReference type="InterPro" id="IPR017896">
    <property type="entry name" value="4Fe4S_Fe-S-bd"/>
</dbReference>
<organism evidence="2 3">
    <name type="scientific">Candidatus Geothrix skivensis</name>
    <dbReference type="NCBI Taxonomy" id="2954439"/>
    <lineage>
        <taxon>Bacteria</taxon>
        <taxon>Pseudomonadati</taxon>
        <taxon>Acidobacteriota</taxon>
        <taxon>Holophagae</taxon>
        <taxon>Holophagales</taxon>
        <taxon>Holophagaceae</taxon>
        <taxon>Geothrix</taxon>
    </lineage>
</organism>
<evidence type="ECO:0000313" key="3">
    <source>
        <dbReference type="Proteomes" id="UP000886657"/>
    </source>
</evidence>
<evidence type="ECO:0000259" key="1">
    <source>
        <dbReference type="PROSITE" id="PS51379"/>
    </source>
</evidence>
<dbReference type="CDD" id="cd10551">
    <property type="entry name" value="PsrB"/>
    <property type="match status" value="1"/>
</dbReference>
<dbReference type="NCBIfam" id="TIGR04519">
    <property type="entry name" value="MoCo_extend_TAT"/>
    <property type="match status" value="1"/>
</dbReference>
<evidence type="ECO:0000313" key="2">
    <source>
        <dbReference type="EMBL" id="MBK9797910.1"/>
    </source>
</evidence>
<dbReference type="InterPro" id="IPR006657">
    <property type="entry name" value="MoPterin_dinucl-bd_dom"/>
</dbReference>
<dbReference type="SUPFAM" id="SSF54862">
    <property type="entry name" value="4Fe-4S ferredoxins"/>
    <property type="match status" value="1"/>
</dbReference>